<dbReference type="InParanoid" id="A0A419PRA2"/>
<dbReference type="EMBL" id="NIRI02000013">
    <property type="protein sequence ID" value="KAG5453040.1"/>
    <property type="molecule type" value="Genomic_DNA"/>
</dbReference>
<sequence length="80" mass="9401">MRYEIPTLQKYFGACVRLHIDSIFIGNLTETFVYCGLQLNMLHKDHLMYPMVRYSRYSIVGITPKFAENPSTAHDRFRPS</sequence>
<evidence type="ECO:0000313" key="1">
    <source>
        <dbReference type="EMBL" id="KAG5453040.1"/>
    </source>
</evidence>
<comment type="caution">
    <text evidence="1">The sequence shown here is derived from an EMBL/GenBank/DDBJ whole genome shotgun (WGS) entry which is preliminary data.</text>
</comment>
<evidence type="ECO:0000313" key="2">
    <source>
        <dbReference type="Proteomes" id="UP000286415"/>
    </source>
</evidence>
<keyword evidence="2" id="KW-1185">Reference proteome</keyword>
<reference evidence="1 2" key="1">
    <citation type="journal article" date="2018" name="Biotechnol. Adv.">
        <title>Improved genomic resources and new bioinformatic workflow for the carcinogenic parasite Clonorchis sinensis: Biotechnological implications.</title>
        <authorList>
            <person name="Wang D."/>
            <person name="Korhonen P.K."/>
            <person name="Gasser R.B."/>
            <person name="Young N.D."/>
        </authorList>
    </citation>
    <scope>NUCLEOTIDE SEQUENCE [LARGE SCALE GENOMIC DNA]</scope>
    <source>
        <strain evidence="1">Cs-k2</strain>
    </source>
</reference>
<name>A0A419PRA2_CLOSI</name>
<dbReference type="Proteomes" id="UP000286415">
    <property type="component" value="Unassembled WGS sequence"/>
</dbReference>
<gene>
    <name evidence="1" type="ORF">CSKR_107546</name>
</gene>
<protein>
    <submittedName>
        <fullName evidence="1">Uncharacterized protein</fullName>
    </submittedName>
</protein>
<dbReference type="AlphaFoldDB" id="A0A419PRA2"/>
<proteinExistence type="predicted"/>
<reference evidence="1 2" key="2">
    <citation type="journal article" date="2021" name="Genomics">
        <title>High-quality reference genome for Clonorchis sinensis.</title>
        <authorList>
            <person name="Young N.D."/>
            <person name="Stroehlein A.J."/>
            <person name="Kinkar L."/>
            <person name="Wang T."/>
            <person name="Sohn W.M."/>
            <person name="Chang B.C.H."/>
            <person name="Kaur P."/>
            <person name="Weisz D."/>
            <person name="Dudchenko O."/>
            <person name="Aiden E.L."/>
            <person name="Korhonen P.K."/>
            <person name="Gasser R.B."/>
        </authorList>
    </citation>
    <scope>NUCLEOTIDE SEQUENCE [LARGE SCALE GENOMIC DNA]</scope>
    <source>
        <strain evidence="1">Cs-k2</strain>
    </source>
</reference>
<accession>A0A419PRA2</accession>
<organism evidence="1 2">
    <name type="scientific">Clonorchis sinensis</name>
    <name type="common">Chinese liver fluke</name>
    <dbReference type="NCBI Taxonomy" id="79923"/>
    <lineage>
        <taxon>Eukaryota</taxon>
        <taxon>Metazoa</taxon>
        <taxon>Spiralia</taxon>
        <taxon>Lophotrochozoa</taxon>
        <taxon>Platyhelminthes</taxon>
        <taxon>Trematoda</taxon>
        <taxon>Digenea</taxon>
        <taxon>Opisthorchiida</taxon>
        <taxon>Opisthorchiata</taxon>
        <taxon>Opisthorchiidae</taxon>
        <taxon>Clonorchis</taxon>
    </lineage>
</organism>